<proteinExistence type="predicted"/>
<evidence type="ECO:0000313" key="1">
    <source>
        <dbReference type="EMBL" id="SDG28713.1"/>
    </source>
</evidence>
<protein>
    <submittedName>
        <fullName evidence="1">Uncharacterized protein</fullName>
    </submittedName>
</protein>
<sequence length="143" mass="16953">MFNLKYNKNIKRKMNIRGYVLGVEEYIPSICFLRGALLPKKNKKGEYTMKLILDPGVKEFLKTNNIITKEDLIKKMHEEFLVYPEKYTIVFSEITKNDKTFEVIYATNDDKKTIDCINVSEKTNDTMTIREYHEKIKKEKTVK</sequence>
<accession>A0A1G7T066</accession>
<evidence type="ECO:0000313" key="2">
    <source>
        <dbReference type="Proteomes" id="UP000183404"/>
    </source>
</evidence>
<name>A0A1G7T066_THETY</name>
<gene>
    <name evidence="1" type="ORF">SAMN04244560_02086</name>
</gene>
<dbReference type="Proteomes" id="UP000183404">
    <property type="component" value="Unassembled WGS sequence"/>
</dbReference>
<organism evidence="1 2">
    <name type="scientific">Thermoanaerobacter thermohydrosulfuricus</name>
    <name type="common">Clostridium thermohydrosulfuricum</name>
    <dbReference type="NCBI Taxonomy" id="1516"/>
    <lineage>
        <taxon>Bacteria</taxon>
        <taxon>Bacillati</taxon>
        <taxon>Bacillota</taxon>
        <taxon>Clostridia</taxon>
        <taxon>Thermoanaerobacterales</taxon>
        <taxon>Thermoanaerobacteraceae</taxon>
        <taxon>Thermoanaerobacter</taxon>
    </lineage>
</organism>
<dbReference type="EMBL" id="FNBS01000058">
    <property type="protein sequence ID" value="SDG28713.1"/>
    <property type="molecule type" value="Genomic_DNA"/>
</dbReference>
<dbReference type="AlphaFoldDB" id="A0A1G7T066"/>
<reference evidence="1 2" key="1">
    <citation type="submission" date="2016-10" db="EMBL/GenBank/DDBJ databases">
        <authorList>
            <person name="de Groot N.N."/>
        </authorList>
    </citation>
    <scope>NUCLEOTIDE SEQUENCE [LARGE SCALE GENOMIC DNA]</scope>
    <source>
        <strain evidence="1 2">DSM 569</strain>
    </source>
</reference>